<dbReference type="CDD" id="cd00110">
    <property type="entry name" value="LamG"/>
    <property type="match status" value="9"/>
</dbReference>
<keyword evidence="2" id="KW-0677">Repeat</keyword>
<dbReference type="Pfam" id="PF00400">
    <property type="entry name" value="WD40"/>
    <property type="match status" value="2"/>
</dbReference>
<dbReference type="Gene3D" id="2.10.25.10">
    <property type="entry name" value="Laminin"/>
    <property type="match status" value="3"/>
</dbReference>
<dbReference type="GO" id="GO:0016020">
    <property type="term" value="C:membrane"/>
    <property type="evidence" value="ECO:0007669"/>
    <property type="project" value="UniProtKB-SubCell"/>
</dbReference>
<feature type="domain" description="Laminin G" evidence="8">
    <location>
        <begin position="1273"/>
        <end position="1447"/>
    </location>
</feature>
<dbReference type="InterPro" id="IPR050372">
    <property type="entry name" value="Neurexin-related_CASP"/>
</dbReference>
<gene>
    <name evidence="10" type="ORF">KP79_PYT01922</name>
</gene>
<dbReference type="InterPro" id="IPR001680">
    <property type="entry name" value="WD40_rpt"/>
</dbReference>
<name>A0A210Q2Z8_MIZYE</name>
<organism evidence="10 11">
    <name type="scientific">Mizuhopecten yessoensis</name>
    <name type="common">Japanese scallop</name>
    <name type="synonym">Patinopecten yessoensis</name>
    <dbReference type="NCBI Taxonomy" id="6573"/>
    <lineage>
        <taxon>Eukaryota</taxon>
        <taxon>Metazoa</taxon>
        <taxon>Spiralia</taxon>
        <taxon>Lophotrochozoa</taxon>
        <taxon>Mollusca</taxon>
        <taxon>Bivalvia</taxon>
        <taxon>Autobranchia</taxon>
        <taxon>Pteriomorphia</taxon>
        <taxon>Pectinida</taxon>
        <taxon>Pectinoidea</taxon>
        <taxon>Pectinidae</taxon>
        <taxon>Mizuhopecten</taxon>
    </lineage>
</organism>
<comment type="caution">
    <text evidence="10">The sequence shown here is derived from an EMBL/GenBank/DDBJ whole genome shotgun (WGS) entry which is preliminary data.</text>
</comment>
<feature type="repeat" description="WD" evidence="6">
    <location>
        <begin position="2546"/>
        <end position="2587"/>
    </location>
</feature>
<comment type="caution">
    <text evidence="4">Lacks conserved residue(s) required for the propagation of feature annotation.</text>
</comment>
<feature type="repeat" description="WD" evidence="6">
    <location>
        <begin position="2504"/>
        <end position="2545"/>
    </location>
</feature>
<evidence type="ECO:0000313" key="10">
    <source>
        <dbReference type="EMBL" id="OWF43128.1"/>
    </source>
</evidence>
<dbReference type="SMART" id="SM00282">
    <property type="entry name" value="LamG"/>
    <property type="match status" value="9"/>
</dbReference>
<dbReference type="SUPFAM" id="SSF49899">
    <property type="entry name" value="Concanavalin A-like lectins/glucanases"/>
    <property type="match status" value="9"/>
</dbReference>
<feature type="domain" description="Laminin G" evidence="8">
    <location>
        <begin position="1060"/>
        <end position="1232"/>
    </location>
</feature>
<dbReference type="PANTHER" id="PTHR15036:SF49">
    <property type="entry name" value="AXOTACTIN"/>
    <property type="match status" value="1"/>
</dbReference>
<feature type="disulfide bond" evidence="4">
    <location>
        <begin position="428"/>
        <end position="438"/>
    </location>
</feature>
<feature type="domain" description="Laminin G" evidence="8">
    <location>
        <begin position="463"/>
        <end position="638"/>
    </location>
</feature>
<dbReference type="Pfam" id="PF00008">
    <property type="entry name" value="EGF"/>
    <property type="match status" value="1"/>
</dbReference>
<dbReference type="InterPro" id="IPR001791">
    <property type="entry name" value="Laminin_G"/>
</dbReference>
<evidence type="ECO:0000256" key="2">
    <source>
        <dbReference type="ARBA" id="ARBA00022737"/>
    </source>
</evidence>
<keyword evidence="3 4" id="KW-1015">Disulfide bond</keyword>
<feature type="disulfide bond" evidence="4">
    <location>
        <begin position="1238"/>
        <end position="1248"/>
    </location>
</feature>
<feature type="domain" description="Laminin G" evidence="8">
    <location>
        <begin position="243"/>
        <end position="422"/>
    </location>
</feature>
<feature type="domain" description="Laminin G" evidence="8">
    <location>
        <begin position="33"/>
        <end position="221"/>
    </location>
</feature>
<evidence type="ECO:0000256" key="5">
    <source>
        <dbReference type="PROSITE-ProRule" id="PRU00122"/>
    </source>
</evidence>
<keyword evidence="7" id="KW-0732">Signal</keyword>
<dbReference type="PROSITE" id="PS50082">
    <property type="entry name" value="WD_REPEATS_2"/>
    <property type="match status" value="2"/>
</dbReference>
<accession>A0A210Q2Z8</accession>
<evidence type="ECO:0000256" key="3">
    <source>
        <dbReference type="ARBA" id="ARBA00023157"/>
    </source>
</evidence>
<dbReference type="PROSITE" id="PS00678">
    <property type="entry name" value="WD_REPEATS_1"/>
    <property type="match status" value="1"/>
</dbReference>
<dbReference type="STRING" id="6573.A0A210Q2Z8"/>
<feature type="domain" description="EGF-like" evidence="9">
    <location>
        <begin position="1234"/>
        <end position="1270"/>
    </location>
</feature>
<feature type="signal peptide" evidence="7">
    <location>
        <begin position="1"/>
        <end position="23"/>
    </location>
</feature>
<evidence type="ECO:0000256" key="7">
    <source>
        <dbReference type="SAM" id="SignalP"/>
    </source>
</evidence>
<dbReference type="EMBL" id="NEDP02005162">
    <property type="protein sequence ID" value="OWF43128.1"/>
    <property type="molecule type" value="Genomic_DNA"/>
</dbReference>
<evidence type="ECO:0000313" key="11">
    <source>
        <dbReference type="Proteomes" id="UP000242188"/>
    </source>
</evidence>
<evidence type="ECO:0000259" key="8">
    <source>
        <dbReference type="PROSITE" id="PS50025"/>
    </source>
</evidence>
<keyword evidence="4" id="KW-0245">EGF-like domain</keyword>
<keyword evidence="1 6" id="KW-0853">WD repeat</keyword>
<feature type="disulfide bond" evidence="5">
    <location>
        <begin position="1608"/>
        <end position="1635"/>
    </location>
</feature>
<dbReference type="SMART" id="SM00181">
    <property type="entry name" value="EGF"/>
    <property type="match status" value="3"/>
</dbReference>
<dbReference type="InterPro" id="IPR015943">
    <property type="entry name" value="WD40/YVTN_repeat-like_dom_sf"/>
</dbReference>
<sequence>MTNPAFKMIRLWLLLLFADLALSQNSGTSEDNNMVRFMGNGAYIFYNLTAWGQKHQSMLLEAQIENFSFKFITSERDGLIWIDDRSTEQLYIGLVDGDLVFVFDDHVRPASISRLHTSTDVTDFTWHSFEIKRSNRNLRFFVDERMITEVNMHKEIQFITSSNIYLGGAPNMTSLTGGRITSSFNGALYLAVYVKTVSTKLIKVSLFHYINTGGDKHGDITVLKYGQNLTGTHSTTSSDPVYIIDVIALRSTSVHIPGWLDLRRGGSFGFRFRTFDSDAIILFSERLMSRQFLIFISLELVDGRLYFVYNLDVSVKRVEIPGTNLGNGNWHDVRFDFRPGSVVVHLDQQDKTVQFLSSEQSQLLFNRGLYIAGLPPQRDFPGFLWSKRGYNGCFSNLKIDANTTSIRESVPVSDQPGLSTTCQLSSHCTVSSCSHGTCREGMDRFVCDCEGSGYQGITCGNVAPIGRFRGDTYVTYSYNSPYVSGINDFSLRFNTMMPNTFLFQTEANKRTEYIRGEIKEGSLKITVFAAGKTKEFYTGSALNDLKWHTMFLRRRGRMIELWVDNQRHVTGYLDSDYPSFTIDKVNIGNYRRIQSVPGFLPYSGYMQSVNIGGVYVFDVLRSQSDVTIDWFTNVTSSSILNFPVFNPITVLSQDAYLRIALPVSAQRFHVVLKLRTDRSTGVVMVCEDSTGMLLYIEIVLGHVLAGFLGNNRKYSRRIAQLVDNSQWHTIEVREQERAVGQSKYSIRVDNVINNMSTFNTPAFNVTQMYLGGVPVSMIKGSSAIGTAIHSKIGFVGCLSSVYVNSQTPDLRRHTSNPAILTGTCSRTSGLTGQPRPTPEAVIRYTVQFPGIGGYVLYRLSNLARQYPDIIQQTPNNETFAVRFRTQRQDGLIWMERRAGQTLYLALRGGHLVFGIDSDTGSPQMLKIPSQHNLGDSAWHDFKLVRVGRHLKFYIDNKLTKETEYQSTLQLASTGDVYVGGSPETSLYTRGQVTTDFGGQLTGVEYRKGASNTLMNLISETETLGAKHGRVTVYNNPDVTLGPSVPTTPTPPGQTVTLLDQATFRSSAWKIGNYIDLTTDGMVQFAFRTFDRRGLIWFAERLGSQIFLGVELFDGKVYLLFNFGQGDIRRRQISTGTVSNGQTNLVRLTVVNNVLTASVGRNIVHERLDPVTQNQRNFNGGQFISGLPSYPPYIWSGEGFNGCLMQLIITATATDLPGIKTLPTDDPSISPGCVSSDPCSRNPCKRGTCYSSLDVFECDCTATGYTGQTCSELAVVGGFTGSSAAVYRKQDPQKSYINDIAVRFKTMFPRAILFQTYSNSTEDYIKGELVDGSVKVTVYKDGVTDTHSTGSHLNDNMWHNLYIQRRDERLEIWVDQRPHISGTLRGDDFYIDISGIHLGSGTGSGTGINVDGQLPPFIGYMQNVYFDDIDIISRLHAIPNVGIAWYNSTPTDGYDPLIYDPVTLSSRATYLELGTLPVSTALHIKFKFRTGQADGLLLFNEGRNGEFIAMEVVQGKAFFVCNTGLNNTVSLQLKSVNENQWHSIEVKGTTRNNQRFYQVRLDEIEHLVPIRAELEPTRPLFLGGLPRDMYITNSIVKKSLRSDNGYMGCIASVYLNSGRPNLDTYSKDNSVILGSCKDITGFCPPVDPCQHGGTCRVGVNRYQCDCEETGYSGPHCGLHPIGIYFGEREQPGVISYTLKQDVTSSQDSLVFGFMTKRADGTLVRLESSSGREYIVIRMEGGNVVAHYDTGSGVKTLTLADKRLNDGKYHVVHFYRDELGARLQVDGVVTTIDGSQSSFDRLKYVFLGGRPSSDGGVNNAFYGLLGGFYYNRMGLIDQYLANTAGFTVTGDTSFVQDHHYELVPPGGRYDGYIHISPDIGGGGVAGRSYGGSKEINIGDGTNPGTDGGGALLPESLPAVASAFTAPNLIPMRATETGPRAGALIGTILGTLAFAASMLWALWQCKPGILPCCGNGGYLDLAKFGFDGGNVASGGSGAGGGTGGTSSSAKVSGDVISGGAVTGNTSQLQVSSLSMAKSISGCDEDNGCAASSGGAKVTIGNSEANQNAGGSAFAYYSTTGNSNAASSGGQSLQTSSANQSIENSTVNSSKVFYSSTSGVTLVNDRYQEVSNFNEESNWDSSTMRSTTCLIDSGTMQSSTSLVDAGGSSSYSHSASATNINLTTIGGSGGTFLGNSAEAHGESTTADYDFPMGYNETCSNYTTSNTLKQEGFSSSTSYKNQVEVGGQFGQMSYSPLAVTPGAAGEEVRVDCCFVTDDGSSVVTGSSSGPPQVWNMQTGELLRIMKGDTVGSSSLNLACYDSLLVGTVQADLDVNAFSIGKGVTHKKLQVWNFVTGRPLEMGPSDTCSAICLTDDKESVVFAKSDKFGNGTTITLWDLMGNQIVKQVRYDAPVGNNDYVNFLSLSSHDKYCVAGFTNTFDNQIEFLTFDMSTATGVIQNPNIIKLDAFSECTVLLPRDEAVTGLRDGSLVVWSLRTGQTRRNLLAGSESHGHASAVTDLAHSVDKKFLISASADKTLKIWNMDREQLTRTLTGHADEVWCTAVSQDGEIVVSGSRDGSIRLWRLEDGSEICAFATGIDVFYVTMSHDRGTIVALGDKYSARKLIMLQVVHTKIRKEIVS</sequence>
<reference evidence="10 11" key="1">
    <citation type="journal article" date="2017" name="Nat. Ecol. Evol.">
        <title>Scallop genome provides insights into evolution of bilaterian karyotype and development.</title>
        <authorList>
            <person name="Wang S."/>
            <person name="Zhang J."/>
            <person name="Jiao W."/>
            <person name="Li J."/>
            <person name="Xun X."/>
            <person name="Sun Y."/>
            <person name="Guo X."/>
            <person name="Huan P."/>
            <person name="Dong B."/>
            <person name="Zhang L."/>
            <person name="Hu X."/>
            <person name="Sun X."/>
            <person name="Wang J."/>
            <person name="Zhao C."/>
            <person name="Wang Y."/>
            <person name="Wang D."/>
            <person name="Huang X."/>
            <person name="Wang R."/>
            <person name="Lv J."/>
            <person name="Li Y."/>
            <person name="Zhang Z."/>
            <person name="Liu B."/>
            <person name="Lu W."/>
            <person name="Hui Y."/>
            <person name="Liang J."/>
            <person name="Zhou Z."/>
            <person name="Hou R."/>
            <person name="Li X."/>
            <person name="Liu Y."/>
            <person name="Li H."/>
            <person name="Ning X."/>
            <person name="Lin Y."/>
            <person name="Zhao L."/>
            <person name="Xing Q."/>
            <person name="Dou J."/>
            <person name="Li Y."/>
            <person name="Mao J."/>
            <person name="Guo H."/>
            <person name="Dou H."/>
            <person name="Li T."/>
            <person name="Mu C."/>
            <person name="Jiang W."/>
            <person name="Fu Q."/>
            <person name="Fu X."/>
            <person name="Miao Y."/>
            <person name="Liu J."/>
            <person name="Yu Q."/>
            <person name="Li R."/>
            <person name="Liao H."/>
            <person name="Li X."/>
            <person name="Kong Y."/>
            <person name="Jiang Z."/>
            <person name="Chourrout D."/>
            <person name="Li R."/>
            <person name="Bao Z."/>
        </authorList>
    </citation>
    <scope>NUCLEOTIDE SEQUENCE [LARGE SCALE GENOMIC DNA]</scope>
    <source>
        <strain evidence="10 11">PY_sf001</strain>
    </source>
</reference>
<dbReference type="PROSITE" id="PS50025">
    <property type="entry name" value="LAM_G_DOMAIN"/>
    <property type="match status" value="9"/>
</dbReference>
<dbReference type="CDD" id="cd00054">
    <property type="entry name" value="EGF_CA"/>
    <property type="match status" value="2"/>
</dbReference>
<evidence type="ECO:0000256" key="6">
    <source>
        <dbReference type="PROSITE-ProRule" id="PRU00221"/>
    </source>
</evidence>
<dbReference type="InterPro" id="IPR000742">
    <property type="entry name" value="EGF"/>
</dbReference>
<feature type="chain" id="PRO_5013256326" evidence="7">
    <location>
        <begin position="24"/>
        <end position="2634"/>
    </location>
</feature>
<feature type="domain" description="Laminin G" evidence="8">
    <location>
        <begin position="853"/>
        <end position="1030"/>
    </location>
</feature>
<dbReference type="PROSITE" id="PS50026">
    <property type="entry name" value="EGF_3"/>
    <property type="match status" value="3"/>
</dbReference>
<feature type="domain" description="EGF-like" evidence="9">
    <location>
        <begin position="424"/>
        <end position="460"/>
    </location>
</feature>
<dbReference type="InterPro" id="IPR011047">
    <property type="entry name" value="Quinoprotein_ADH-like_sf"/>
</dbReference>
<evidence type="ECO:0000259" key="9">
    <source>
        <dbReference type="PROSITE" id="PS50026"/>
    </source>
</evidence>
<protein>
    <submittedName>
        <fullName evidence="10">Neurexin-1a</fullName>
    </submittedName>
</protein>
<dbReference type="Gene3D" id="2.60.120.200">
    <property type="match status" value="9"/>
</dbReference>
<feature type="domain" description="Laminin G" evidence="8">
    <location>
        <begin position="1682"/>
        <end position="1850"/>
    </location>
</feature>
<dbReference type="PANTHER" id="PTHR15036">
    <property type="entry name" value="PIKACHURIN-LIKE PROTEIN"/>
    <property type="match status" value="1"/>
</dbReference>
<dbReference type="OrthoDB" id="6275838at2759"/>
<dbReference type="Proteomes" id="UP000242188">
    <property type="component" value="Unassembled WGS sequence"/>
</dbReference>
<proteinExistence type="predicted"/>
<keyword evidence="11" id="KW-1185">Reference proteome</keyword>
<dbReference type="PROSITE" id="PS50294">
    <property type="entry name" value="WD_REPEATS_REGION"/>
    <property type="match status" value="2"/>
</dbReference>
<feature type="domain" description="EGF-like" evidence="9">
    <location>
        <begin position="1638"/>
        <end position="1676"/>
    </location>
</feature>
<dbReference type="InterPro" id="IPR019775">
    <property type="entry name" value="WD40_repeat_CS"/>
</dbReference>
<dbReference type="SMART" id="SM00320">
    <property type="entry name" value="WD40"/>
    <property type="match status" value="3"/>
</dbReference>
<dbReference type="SUPFAM" id="SSF50998">
    <property type="entry name" value="Quinoprotein alcohol dehydrogenase-like"/>
    <property type="match status" value="1"/>
</dbReference>
<dbReference type="Gene3D" id="2.130.10.10">
    <property type="entry name" value="YVTN repeat-like/Quinoprotein amine dehydrogenase"/>
    <property type="match status" value="2"/>
</dbReference>
<dbReference type="InterPro" id="IPR013320">
    <property type="entry name" value="ConA-like_dom_sf"/>
</dbReference>
<feature type="disulfide bond" evidence="5">
    <location>
        <begin position="797"/>
        <end position="824"/>
    </location>
</feature>
<evidence type="ECO:0000256" key="4">
    <source>
        <dbReference type="PROSITE-ProRule" id="PRU00076"/>
    </source>
</evidence>
<feature type="domain" description="Laminin G" evidence="8">
    <location>
        <begin position="629"/>
        <end position="824"/>
    </location>
</feature>
<feature type="domain" description="Laminin G" evidence="8">
    <location>
        <begin position="1459"/>
        <end position="1635"/>
    </location>
</feature>
<dbReference type="Pfam" id="PF02210">
    <property type="entry name" value="Laminin_G_2"/>
    <property type="match status" value="9"/>
</dbReference>
<evidence type="ECO:0000256" key="1">
    <source>
        <dbReference type="ARBA" id="ARBA00022574"/>
    </source>
</evidence>